<accession>A0A1F7IU38</accession>
<organism evidence="2 3">
    <name type="scientific">Candidatus Roizmanbacteria bacterium RIFCSPLOWO2_01_FULL_38_12</name>
    <dbReference type="NCBI Taxonomy" id="1802061"/>
    <lineage>
        <taxon>Bacteria</taxon>
        <taxon>Candidatus Roizmaniibacteriota</taxon>
    </lineage>
</organism>
<reference evidence="2 3" key="1">
    <citation type="journal article" date="2016" name="Nat. Commun.">
        <title>Thousands of microbial genomes shed light on interconnected biogeochemical processes in an aquifer system.</title>
        <authorList>
            <person name="Anantharaman K."/>
            <person name="Brown C.T."/>
            <person name="Hug L.A."/>
            <person name="Sharon I."/>
            <person name="Castelle C.J."/>
            <person name="Probst A.J."/>
            <person name="Thomas B.C."/>
            <person name="Singh A."/>
            <person name="Wilkins M.J."/>
            <person name="Karaoz U."/>
            <person name="Brodie E.L."/>
            <person name="Williams K.H."/>
            <person name="Hubbard S.S."/>
            <person name="Banfield J.F."/>
        </authorList>
    </citation>
    <scope>NUCLEOTIDE SEQUENCE [LARGE SCALE GENOMIC DNA]</scope>
</reference>
<sequence>MFYMVASKDNHTPLDVKKLDGKSVEKNSQFQTILKKRELGMSLSINKFDVILFVSIVFFIAGFSFWMYVQFFL</sequence>
<dbReference type="EMBL" id="MGAL01000039">
    <property type="protein sequence ID" value="OGK46844.1"/>
    <property type="molecule type" value="Genomic_DNA"/>
</dbReference>
<dbReference type="Proteomes" id="UP000177141">
    <property type="component" value="Unassembled WGS sequence"/>
</dbReference>
<proteinExistence type="predicted"/>
<evidence type="ECO:0000313" key="3">
    <source>
        <dbReference type="Proteomes" id="UP000177141"/>
    </source>
</evidence>
<keyword evidence="1" id="KW-1133">Transmembrane helix</keyword>
<dbReference type="STRING" id="1802061.A3A93_06320"/>
<name>A0A1F7IU38_9BACT</name>
<evidence type="ECO:0000256" key="1">
    <source>
        <dbReference type="SAM" id="Phobius"/>
    </source>
</evidence>
<keyword evidence="1" id="KW-0472">Membrane</keyword>
<keyword evidence="1" id="KW-0812">Transmembrane</keyword>
<protein>
    <submittedName>
        <fullName evidence="2">Uncharacterized protein</fullName>
    </submittedName>
</protein>
<comment type="caution">
    <text evidence="2">The sequence shown here is derived from an EMBL/GenBank/DDBJ whole genome shotgun (WGS) entry which is preliminary data.</text>
</comment>
<feature type="transmembrane region" description="Helical" evidence="1">
    <location>
        <begin position="50"/>
        <end position="69"/>
    </location>
</feature>
<evidence type="ECO:0000313" key="2">
    <source>
        <dbReference type="EMBL" id="OGK46844.1"/>
    </source>
</evidence>
<dbReference type="AlphaFoldDB" id="A0A1F7IU38"/>
<gene>
    <name evidence="2" type="ORF">A3A93_06320</name>
</gene>